<feature type="non-terminal residue" evidence="1">
    <location>
        <position position="332"/>
    </location>
</feature>
<reference evidence="1" key="1">
    <citation type="submission" date="2019-10" db="EMBL/GenBank/DDBJ databases">
        <authorList>
            <consortium name="DOE Joint Genome Institute"/>
            <person name="Kuo A."/>
            <person name="Miyauchi S."/>
            <person name="Kiss E."/>
            <person name="Drula E."/>
            <person name="Kohler A."/>
            <person name="Sanchez-Garcia M."/>
            <person name="Andreopoulos B."/>
            <person name="Barry K.W."/>
            <person name="Bonito G."/>
            <person name="Buee M."/>
            <person name="Carver A."/>
            <person name="Chen C."/>
            <person name="Cichocki N."/>
            <person name="Clum A."/>
            <person name="Culley D."/>
            <person name="Crous P.W."/>
            <person name="Fauchery L."/>
            <person name="Girlanda M."/>
            <person name="Hayes R."/>
            <person name="Keri Z."/>
            <person name="LaButti K."/>
            <person name="Lipzen A."/>
            <person name="Lombard V."/>
            <person name="Magnuson J."/>
            <person name="Maillard F."/>
            <person name="Morin E."/>
            <person name="Murat C."/>
            <person name="Nolan M."/>
            <person name="Ohm R."/>
            <person name="Pangilinan J."/>
            <person name="Pereira M."/>
            <person name="Perotto S."/>
            <person name="Peter M."/>
            <person name="Riley R."/>
            <person name="Sitrit Y."/>
            <person name="Stielow B."/>
            <person name="Szollosi G."/>
            <person name="Zifcakova L."/>
            <person name="Stursova M."/>
            <person name="Spatafora J.W."/>
            <person name="Tedersoo L."/>
            <person name="Vaario L.-M."/>
            <person name="Yamada A."/>
            <person name="Yan M."/>
            <person name="Wang P."/>
            <person name="Xu J."/>
            <person name="Bruns T."/>
            <person name="Baldrian P."/>
            <person name="Vilgalys R."/>
            <person name="Henrissat B."/>
            <person name="Grigoriev I.V."/>
            <person name="Hibbett D."/>
            <person name="Nagy L.G."/>
            <person name="Martin F.M."/>
        </authorList>
    </citation>
    <scope>NUCLEOTIDE SEQUENCE</scope>
    <source>
        <strain evidence="1">Prilba</strain>
    </source>
</reference>
<proteinExistence type="predicted"/>
<dbReference type="OrthoDB" id="17415at2759"/>
<keyword evidence="2" id="KW-1185">Reference proteome</keyword>
<evidence type="ECO:0000313" key="1">
    <source>
        <dbReference type="EMBL" id="KAF8473636.1"/>
    </source>
</evidence>
<name>A0A9P5JZ96_9AGAM</name>
<dbReference type="EMBL" id="WHVB01000018">
    <property type="protein sequence ID" value="KAF8473636.1"/>
    <property type="molecule type" value="Genomic_DNA"/>
</dbReference>
<evidence type="ECO:0000313" key="2">
    <source>
        <dbReference type="Proteomes" id="UP000759537"/>
    </source>
</evidence>
<gene>
    <name evidence="1" type="ORF">DFH94DRAFT_806589</name>
</gene>
<comment type="caution">
    <text evidence="1">The sequence shown here is derived from an EMBL/GenBank/DDBJ whole genome shotgun (WGS) entry which is preliminary data.</text>
</comment>
<dbReference type="AlphaFoldDB" id="A0A9P5JZ96"/>
<sequence length="332" mass="36982">NIVSTTNYKFRRGFRALGLKCVNGRPQVVRENIKTNQDPRVRFYGTPCSATVIGTSAADDHIYVCGELHNFRTHARPVRARNERYSTYNAYEVGSGRFGIEPWSCSSHTMGRPSHDAEYRNTSYNDFYEDLSICDIDAGNGTLAADILGFIRRSMTRTCYIFVKSLAQLPYSSPSRSTLPLGSATTSPVFLQSDESSLEASRPSLPSIPTATMAYTTSLTRSSPPFSTSNATSDYSIQPQTIICLGYTTASLSCHPRMRAAHHRGQLQQISYPTSRRIGVRKPTAWRASSGLRAGERKPSVFLHVEVIETDADFEDTSLESREFRTFTVVHD</sequence>
<organism evidence="1 2">
    <name type="scientific">Russula ochroleuca</name>
    <dbReference type="NCBI Taxonomy" id="152965"/>
    <lineage>
        <taxon>Eukaryota</taxon>
        <taxon>Fungi</taxon>
        <taxon>Dikarya</taxon>
        <taxon>Basidiomycota</taxon>
        <taxon>Agaricomycotina</taxon>
        <taxon>Agaricomycetes</taxon>
        <taxon>Russulales</taxon>
        <taxon>Russulaceae</taxon>
        <taxon>Russula</taxon>
    </lineage>
</organism>
<accession>A0A9P5JZ96</accession>
<protein>
    <submittedName>
        <fullName evidence="1">Uncharacterized protein</fullName>
    </submittedName>
</protein>
<dbReference type="Proteomes" id="UP000759537">
    <property type="component" value="Unassembled WGS sequence"/>
</dbReference>
<reference evidence="1" key="2">
    <citation type="journal article" date="2020" name="Nat. Commun.">
        <title>Large-scale genome sequencing of mycorrhizal fungi provides insights into the early evolution of symbiotic traits.</title>
        <authorList>
            <person name="Miyauchi S."/>
            <person name="Kiss E."/>
            <person name="Kuo A."/>
            <person name="Drula E."/>
            <person name="Kohler A."/>
            <person name="Sanchez-Garcia M."/>
            <person name="Morin E."/>
            <person name="Andreopoulos B."/>
            <person name="Barry K.W."/>
            <person name="Bonito G."/>
            <person name="Buee M."/>
            <person name="Carver A."/>
            <person name="Chen C."/>
            <person name="Cichocki N."/>
            <person name="Clum A."/>
            <person name="Culley D."/>
            <person name="Crous P.W."/>
            <person name="Fauchery L."/>
            <person name="Girlanda M."/>
            <person name="Hayes R.D."/>
            <person name="Keri Z."/>
            <person name="LaButti K."/>
            <person name="Lipzen A."/>
            <person name="Lombard V."/>
            <person name="Magnuson J."/>
            <person name="Maillard F."/>
            <person name="Murat C."/>
            <person name="Nolan M."/>
            <person name="Ohm R.A."/>
            <person name="Pangilinan J."/>
            <person name="Pereira M.F."/>
            <person name="Perotto S."/>
            <person name="Peter M."/>
            <person name="Pfister S."/>
            <person name="Riley R."/>
            <person name="Sitrit Y."/>
            <person name="Stielow J.B."/>
            <person name="Szollosi G."/>
            <person name="Zifcakova L."/>
            <person name="Stursova M."/>
            <person name="Spatafora J.W."/>
            <person name="Tedersoo L."/>
            <person name="Vaario L.M."/>
            <person name="Yamada A."/>
            <person name="Yan M."/>
            <person name="Wang P."/>
            <person name="Xu J."/>
            <person name="Bruns T."/>
            <person name="Baldrian P."/>
            <person name="Vilgalys R."/>
            <person name="Dunand C."/>
            <person name="Henrissat B."/>
            <person name="Grigoriev I.V."/>
            <person name="Hibbett D."/>
            <person name="Nagy L.G."/>
            <person name="Martin F.M."/>
        </authorList>
    </citation>
    <scope>NUCLEOTIDE SEQUENCE</scope>
    <source>
        <strain evidence="1">Prilba</strain>
    </source>
</reference>